<feature type="transmembrane region" description="Helical" evidence="2">
    <location>
        <begin position="25"/>
        <end position="44"/>
    </location>
</feature>
<dbReference type="AlphaFoldDB" id="A0A1D7Y2E4"/>
<evidence type="ECO:0000313" key="4">
    <source>
        <dbReference type="Proteomes" id="UP000094960"/>
    </source>
</evidence>
<name>A0A1D7Y2E4_9ACTN</name>
<dbReference type="EMBL" id="CP017248">
    <property type="protein sequence ID" value="AOR29715.1"/>
    <property type="molecule type" value="Genomic_DNA"/>
</dbReference>
<accession>A0A1D7Y2E4</accession>
<feature type="transmembrane region" description="Helical" evidence="2">
    <location>
        <begin position="51"/>
        <end position="69"/>
    </location>
</feature>
<sequence length="89" mass="8619">MSIIRPGALAPVPDHGRGGRTPVSAAQVCGISVFPVLGAVLAATGMPVREVFVLLAGCGAIGAAVYAVGVGGRQLLQALTAALNAAAGK</sequence>
<keyword evidence="2" id="KW-1133">Transmembrane helix</keyword>
<dbReference type="Proteomes" id="UP000094960">
    <property type="component" value="Chromosome"/>
</dbReference>
<gene>
    <name evidence="3" type="ORF">BFF78_00150</name>
</gene>
<keyword evidence="2" id="KW-0812">Transmembrane</keyword>
<keyword evidence="4" id="KW-1185">Reference proteome</keyword>
<evidence type="ECO:0000256" key="1">
    <source>
        <dbReference type="SAM" id="MobiDB-lite"/>
    </source>
</evidence>
<proteinExistence type="predicted"/>
<organism evidence="3 4">
    <name type="scientific">Streptomyces fodineus</name>
    <dbReference type="NCBI Taxonomy" id="1904616"/>
    <lineage>
        <taxon>Bacteria</taxon>
        <taxon>Bacillati</taxon>
        <taxon>Actinomycetota</taxon>
        <taxon>Actinomycetes</taxon>
        <taxon>Kitasatosporales</taxon>
        <taxon>Streptomycetaceae</taxon>
        <taxon>Streptomyces</taxon>
    </lineage>
</organism>
<feature type="region of interest" description="Disordered" evidence="1">
    <location>
        <begin position="1"/>
        <end position="20"/>
    </location>
</feature>
<evidence type="ECO:0000256" key="2">
    <source>
        <dbReference type="SAM" id="Phobius"/>
    </source>
</evidence>
<dbReference type="RefSeq" id="WP_069776376.1">
    <property type="nucleotide sequence ID" value="NZ_CP017248.1"/>
</dbReference>
<dbReference type="KEGG" id="spun:BFF78_00150"/>
<keyword evidence="2" id="KW-0472">Membrane</keyword>
<reference evidence="4" key="1">
    <citation type="submission" date="2016-09" db="EMBL/GenBank/DDBJ databases">
        <title>Streptomyces puniciscabiei strain:TW1S1 Genome sequencing and assembly.</title>
        <authorList>
            <person name="Kim M.-K."/>
            <person name="Kim S.B."/>
        </authorList>
    </citation>
    <scope>NUCLEOTIDE SEQUENCE [LARGE SCALE GENOMIC DNA]</scope>
    <source>
        <strain evidence="4">TW1S1</strain>
    </source>
</reference>
<evidence type="ECO:0000313" key="3">
    <source>
        <dbReference type="EMBL" id="AOR29715.1"/>
    </source>
</evidence>
<protein>
    <submittedName>
        <fullName evidence="3">Uncharacterized protein</fullName>
    </submittedName>
</protein>